<evidence type="ECO:0000313" key="2">
    <source>
        <dbReference type="Proteomes" id="UP000035763"/>
    </source>
</evidence>
<gene>
    <name evidence="1" type="ORF">BN11_830019</name>
</gene>
<organism evidence="1 2">
    <name type="scientific">Nostocoides australiense Ben110</name>
    <dbReference type="NCBI Taxonomy" id="1193182"/>
    <lineage>
        <taxon>Bacteria</taxon>
        <taxon>Bacillati</taxon>
        <taxon>Actinomycetota</taxon>
        <taxon>Actinomycetes</taxon>
        <taxon>Micrococcales</taxon>
        <taxon>Intrasporangiaceae</taxon>
        <taxon>Nostocoides</taxon>
    </lineage>
</organism>
<reference evidence="1 2" key="1">
    <citation type="journal article" date="2013" name="ISME J.">
        <title>A metabolic model for members of the genus Tetrasphaera involved in enhanced biological phosphorus removal.</title>
        <authorList>
            <person name="Kristiansen R."/>
            <person name="Nguyen H.T.T."/>
            <person name="Saunders A.M."/>
            <person name="Nielsen J.L."/>
            <person name="Wimmer R."/>
            <person name="Le V.Q."/>
            <person name="McIlroy S.J."/>
            <person name="Petrovski S."/>
            <person name="Seviour R.J."/>
            <person name="Calteau A."/>
            <person name="Nielsen K.L."/>
            <person name="Nielsen P.H."/>
        </authorList>
    </citation>
    <scope>NUCLEOTIDE SEQUENCE [LARGE SCALE GENOMIC DNA]</scope>
    <source>
        <strain evidence="1 2">Ben110</strain>
    </source>
</reference>
<evidence type="ECO:0000313" key="1">
    <source>
        <dbReference type="EMBL" id="CCH75605.1"/>
    </source>
</evidence>
<keyword evidence="2" id="KW-1185">Reference proteome</keyword>
<sequence>MARVAAFGVVLDAADLEAAISAVPSDRHRSDERVQC</sequence>
<dbReference type="AlphaFoldDB" id="W6K331"/>
<name>W6K331_9MICO</name>
<comment type="caution">
    <text evidence="1">The sequence shown here is derived from an EMBL/GenBank/DDBJ whole genome shotgun (WGS) entry which is preliminary data.</text>
</comment>
<dbReference type="Proteomes" id="UP000035763">
    <property type="component" value="Unassembled WGS sequence"/>
</dbReference>
<protein>
    <submittedName>
        <fullName evidence="1">Uncharacterized protein</fullName>
    </submittedName>
</protein>
<dbReference type="EMBL" id="CAJA01000511">
    <property type="protein sequence ID" value="CCH75605.1"/>
    <property type="molecule type" value="Genomic_DNA"/>
</dbReference>
<proteinExistence type="predicted"/>
<accession>W6K331</accession>